<proteinExistence type="predicted"/>
<keyword evidence="2" id="KW-1185">Reference proteome</keyword>
<comment type="caution">
    <text evidence="1">The sequence shown here is derived from an EMBL/GenBank/DDBJ whole genome shotgun (WGS) entry which is preliminary data.</text>
</comment>
<evidence type="ECO:0000313" key="2">
    <source>
        <dbReference type="Proteomes" id="UP000287177"/>
    </source>
</evidence>
<protein>
    <submittedName>
        <fullName evidence="1">Uncharacterized protein</fullName>
    </submittedName>
</protein>
<gene>
    <name evidence="1" type="ORF">MELE44368_05665</name>
</gene>
<organism evidence="1 2">
    <name type="scientific">Mycolicibacterium elephantis DSM 44368</name>
    <dbReference type="NCBI Taxonomy" id="1335622"/>
    <lineage>
        <taxon>Bacteria</taxon>
        <taxon>Bacillati</taxon>
        <taxon>Actinomycetota</taxon>
        <taxon>Actinomycetes</taxon>
        <taxon>Mycobacteriales</taxon>
        <taxon>Mycobacteriaceae</taxon>
        <taxon>Mycolicibacterium</taxon>
    </lineage>
</organism>
<dbReference type="AlphaFoldDB" id="A0A439DPW8"/>
<dbReference type="EMBL" id="ATDN01000034">
    <property type="protein sequence ID" value="RWA17635.1"/>
    <property type="molecule type" value="Genomic_DNA"/>
</dbReference>
<name>A0A439DPW8_9MYCO</name>
<reference evidence="1 2" key="1">
    <citation type="submission" date="2013-06" db="EMBL/GenBank/DDBJ databases">
        <title>The draft sequence of the Mycobacterium elephantis genome.</title>
        <authorList>
            <person name="Pettersson F.B."/>
            <person name="Das S."/>
            <person name="Dasgupta S."/>
            <person name="Bhattacharya A."/>
            <person name="Kirsebom L.A."/>
        </authorList>
    </citation>
    <scope>NUCLEOTIDE SEQUENCE [LARGE SCALE GENOMIC DNA]</scope>
    <source>
        <strain evidence="1 2">DSM 44368</strain>
    </source>
</reference>
<sequence>MTTIGTTMIIAMLRWSAASWRRIRVVVAT</sequence>
<dbReference type="Proteomes" id="UP000287177">
    <property type="component" value="Unassembled WGS sequence"/>
</dbReference>
<accession>A0A439DPW8</accession>
<evidence type="ECO:0000313" key="1">
    <source>
        <dbReference type="EMBL" id="RWA17635.1"/>
    </source>
</evidence>